<dbReference type="RefSeq" id="YP_010109968.1">
    <property type="nucleotide sequence ID" value="NC_055865.1"/>
</dbReference>
<dbReference type="InterPro" id="IPR001387">
    <property type="entry name" value="Cro/C1-type_HTH"/>
</dbReference>
<dbReference type="Gene3D" id="1.10.260.40">
    <property type="entry name" value="lambda repressor-like DNA-binding domains"/>
    <property type="match status" value="1"/>
</dbReference>
<dbReference type="SUPFAM" id="SSF47413">
    <property type="entry name" value="lambda repressor-like DNA-binding domains"/>
    <property type="match status" value="1"/>
</dbReference>
<protein>
    <submittedName>
        <fullName evidence="2">Helix-turn-helix DNA binding domain protein</fullName>
    </submittedName>
</protein>
<dbReference type="GO" id="GO:0003677">
    <property type="term" value="F:DNA binding"/>
    <property type="evidence" value="ECO:0007669"/>
    <property type="project" value="InterPro"/>
</dbReference>
<dbReference type="InterPro" id="IPR010982">
    <property type="entry name" value="Lambda_DNA-bd_dom_sf"/>
</dbReference>
<evidence type="ECO:0000313" key="2">
    <source>
        <dbReference type="EMBL" id="QNJ57853.1"/>
    </source>
</evidence>
<reference evidence="2 3" key="1">
    <citation type="submission" date="2020-07" db="EMBL/GenBank/DDBJ databases">
        <authorList>
            <person name="McAllister N."/>
            <person name="Shin J."/>
            <person name="DeCesaris R."/>
            <person name="Khan R."/>
            <person name="Maida M.R."/>
            <person name="Meek G.M."/>
            <person name="Nagarkar R."/>
            <person name="Neopaney A."/>
            <person name="Oviedo V."/>
            <person name="Yang K.S."/>
            <person name="Butela K.A."/>
            <person name="Garlena R.A."/>
            <person name="Russell D.A."/>
            <person name="Pope W.H."/>
            <person name="Jacobs-Sera D."/>
            <person name="Hatfull G.F."/>
        </authorList>
    </citation>
    <scope>NUCLEOTIDE SEQUENCE [LARGE SCALE GENOMIC DNA]</scope>
</reference>
<evidence type="ECO:0000259" key="1">
    <source>
        <dbReference type="PROSITE" id="PS50943"/>
    </source>
</evidence>
<name>A0A7G8LKT1_9CAUD</name>
<sequence length="128" mass="13730">MRTKKQIAARMSAAAEVAFKKQLVAAREAAGLSQRRLADLMGVDNSTISRMERLDSDPRLSDLREYLTQCKAALALDVISAEQVESKWVDTHISESPEVASPAPERVVAAADIDWASIGASGSFALAA</sequence>
<organism evidence="2 3">
    <name type="scientific">Gordonia phage Azula</name>
    <dbReference type="NCBI Taxonomy" id="2762397"/>
    <lineage>
        <taxon>Viruses</taxon>
        <taxon>Duplodnaviria</taxon>
        <taxon>Heunggongvirae</taxon>
        <taxon>Uroviricota</taxon>
        <taxon>Caudoviricetes</taxon>
        <taxon>Jujuvirus</taxon>
        <taxon>Jujuvirus azula</taxon>
    </lineage>
</organism>
<dbReference type="CDD" id="cd00093">
    <property type="entry name" value="HTH_XRE"/>
    <property type="match status" value="1"/>
</dbReference>
<keyword evidence="3" id="KW-1185">Reference proteome</keyword>
<evidence type="ECO:0000313" key="3">
    <source>
        <dbReference type="Proteomes" id="UP000515801"/>
    </source>
</evidence>
<dbReference type="Proteomes" id="UP000515801">
    <property type="component" value="Segment"/>
</dbReference>
<feature type="domain" description="HTH cro/C1-type" evidence="1">
    <location>
        <begin position="23"/>
        <end position="63"/>
    </location>
</feature>
<dbReference type="EMBL" id="MT723935">
    <property type="protein sequence ID" value="QNJ57853.1"/>
    <property type="molecule type" value="Genomic_DNA"/>
</dbReference>
<dbReference type="SMART" id="SM00530">
    <property type="entry name" value="HTH_XRE"/>
    <property type="match status" value="1"/>
</dbReference>
<gene>
    <name evidence="2" type="primary">42</name>
    <name evidence="2" type="ORF">SEA_AZULA_42</name>
</gene>
<dbReference type="Pfam" id="PF01381">
    <property type="entry name" value="HTH_3"/>
    <property type="match status" value="1"/>
</dbReference>
<dbReference type="PROSITE" id="PS50943">
    <property type="entry name" value="HTH_CROC1"/>
    <property type="match status" value="1"/>
</dbReference>
<proteinExistence type="predicted"/>
<accession>A0A7G8LKT1</accession>
<dbReference type="GeneID" id="65128256"/>
<dbReference type="KEGG" id="vg:65128256"/>